<reference evidence="3 4" key="1">
    <citation type="submission" date="2024-06" db="EMBL/GenBank/DDBJ databases">
        <title>The Natural Products Discovery Center: Release of the First 8490 Sequenced Strains for Exploring Actinobacteria Biosynthetic Diversity.</title>
        <authorList>
            <person name="Kalkreuter E."/>
            <person name="Kautsar S.A."/>
            <person name="Yang D."/>
            <person name="Bader C.D."/>
            <person name="Teijaro C.N."/>
            <person name="Fluegel L."/>
            <person name="Davis C.M."/>
            <person name="Simpson J.R."/>
            <person name="Lauterbach L."/>
            <person name="Steele A.D."/>
            <person name="Gui C."/>
            <person name="Meng S."/>
            <person name="Li G."/>
            <person name="Viehrig K."/>
            <person name="Ye F."/>
            <person name="Su P."/>
            <person name="Kiefer A.F."/>
            <person name="Nichols A."/>
            <person name="Cepeda A.J."/>
            <person name="Yan W."/>
            <person name="Fan B."/>
            <person name="Jiang Y."/>
            <person name="Adhikari A."/>
            <person name="Zheng C.-J."/>
            <person name="Schuster L."/>
            <person name="Cowan T.M."/>
            <person name="Smanski M.J."/>
            <person name="Chevrette M.G."/>
            <person name="De Carvalho L.P.S."/>
            <person name="Shen B."/>
        </authorList>
    </citation>
    <scope>NUCLEOTIDE SEQUENCE [LARGE SCALE GENOMIC DNA]</scope>
    <source>
        <strain evidence="3 4">NPDC048946</strain>
    </source>
</reference>
<dbReference type="Gene3D" id="3.30.565.10">
    <property type="entry name" value="Histidine kinase-like ATPase, C-terminal domain"/>
    <property type="match status" value="1"/>
</dbReference>
<comment type="caution">
    <text evidence="3">The sequence shown here is derived from an EMBL/GenBank/DDBJ whole genome shotgun (WGS) entry which is preliminary data.</text>
</comment>
<dbReference type="PANTHER" id="PTHR35526">
    <property type="entry name" value="ANTI-SIGMA-F FACTOR RSBW-RELATED"/>
    <property type="match status" value="1"/>
</dbReference>
<dbReference type="SUPFAM" id="SSF55874">
    <property type="entry name" value="ATPase domain of HSP90 chaperone/DNA topoisomerase II/histidine kinase"/>
    <property type="match status" value="1"/>
</dbReference>
<dbReference type="PANTHER" id="PTHR35526:SF3">
    <property type="entry name" value="ANTI-SIGMA-F FACTOR RSBW"/>
    <property type="match status" value="1"/>
</dbReference>
<dbReference type="InterPro" id="IPR050267">
    <property type="entry name" value="Anti-sigma-factor_SerPK"/>
</dbReference>
<protein>
    <submittedName>
        <fullName evidence="3">ATP-binding protein</fullName>
    </submittedName>
</protein>
<dbReference type="EMBL" id="JBEZFP010000178">
    <property type="protein sequence ID" value="MEU8139491.1"/>
    <property type="molecule type" value="Genomic_DNA"/>
</dbReference>
<gene>
    <name evidence="3" type="ORF">AB0C36_39085</name>
</gene>
<dbReference type="Proteomes" id="UP001551482">
    <property type="component" value="Unassembled WGS sequence"/>
</dbReference>
<keyword evidence="3" id="KW-0067">ATP-binding</keyword>
<accession>A0ABV3DUW6</accession>
<proteinExistence type="predicted"/>
<evidence type="ECO:0000259" key="2">
    <source>
        <dbReference type="Pfam" id="PF13581"/>
    </source>
</evidence>
<sequence>MSEYLLCFRVSNDTASVPEARHRVRGHLAAWGVHLDDSARDVLELLLSELVTNAVLHTDVPHIDVRITLVEHVLRVEVFDDSDRAPVHRDRDVARSVTAEGGRGLQLVAALADRHGHRLRARGKCVWAEVRLPGAGFRSEPTGEF</sequence>
<name>A0ABV3DUW6_9ACTN</name>
<feature type="domain" description="Histidine kinase/HSP90-like ATPase" evidence="2">
    <location>
        <begin position="11"/>
        <end position="128"/>
    </location>
</feature>
<evidence type="ECO:0000313" key="4">
    <source>
        <dbReference type="Proteomes" id="UP001551482"/>
    </source>
</evidence>
<dbReference type="Pfam" id="PF13581">
    <property type="entry name" value="HATPase_c_2"/>
    <property type="match status" value="1"/>
</dbReference>
<dbReference type="RefSeq" id="WP_358363616.1">
    <property type="nucleotide sequence ID" value="NZ_JBEZFP010000178.1"/>
</dbReference>
<keyword evidence="1" id="KW-0723">Serine/threonine-protein kinase</keyword>
<keyword evidence="4" id="KW-1185">Reference proteome</keyword>
<dbReference type="InterPro" id="IPR003594">
    <property type="entry name" value="HATPase_dom"/>
</dbReference>
<keyword evidence="1" id="KW-0808">Transferase</keyword>
<evidence type="ECO:0000313" key="3">
    <source>
        <dbReference type="EMBL" id="MEU8139491.1"/>
    </source>
</evidence>
<dbReference type="CDD" id="cd16936">
    <property type="entry name" value="HATPase_RsbW-like"/>
    <property type="match status" value="1"/>
</dbReference>
<evidence type="ECO:0000256" key="1">
    <source>
        <dbReference type="ARBA" id="ARBA00022527"/>
    </source>
</evidence>
<organism evidence="3 4">
    <name type="scientific">Streptodolium elevatio</name>
    <dbReference type="NCBI Taxonomy" id="3157996"/>
    <lineage>
        <taxon>Bacteria</taxon>
        <taxon>Bacillati</taxon>
        <taxon>Actinomycetota</taxon>
        <taxon>Actinomycetes</taxon>
        <taxon>Kitasatosporales</taxon>
        <taxon>Streptomycetaceae</taxon>
        <taxon>Streptodolium</taxon>
    </lineage>
</organism>
<dbReference type="GO" id="GO:0005524">
    <property type="term" value="F:ATP binding"/>
    <property type="evidence" value="ECO:0007669"/>
    <property type="project" value="UniProtKB-KW"/>
</dbReference>
<dbReference type="InterPro" id="IPR036890">
    <property type="entry name" value="HATPase_C_sf"/>
</dbReference>
<keyword evidence="3" id="KW-0547">Nucleotide-binding</keyword>
<keyword evidence="1" id="KW-0418">Kinase</keyword>